<dbReference type="GO" id="GO:0007165">
    <property type="term" value="P:signal transduction"/>
    <property type="evidence" value="ECO:0007669"/>
    <property type="project" value="UniProtKB-KW"/>
</dbReference>
<feature type="transmembrane region" description="Helical" evidence="4">
    <location>
        <begin position="140"/>
        <end position="158"/>
    </location>
</feature>
<dbReference type="PRINTS" id="PR00260">
    <property type="entry name" value="CHEMTRNSDUCR"/>
</dbReference>
<keyword evidence="4" id="KW-0472">Membrane</keyword>
<dbReference type="InterPro" id="IPR004089">
    <property type="entry name" value="MCPsignal_dom"/>
</dbReference>
<keyword evidence="4" id="KW-1133">Transmembrane helix</keyword>
<dbReference type="SMART" id="SM00283">
    <property type="entry name" value="MA"/>
    <property type="match status" value="1"/>
</dbReference>
<gene>
    <name evidence="6" type="ORF">J43TS3_02710</name>
</gene>
<evidence type="ECO:0000256" key="3">
    <source>
        <dbReference type="PROSITE-ProRule" id="PRU00284"/>
    </source>
</evidence>
<dbReference type="InterPro" id="IPR004090">
    <property type="entry name" value="Chemotax_Me-accpt_rcpt"/>
</dbReference>
<dbReference type="GO" id="GO:0016020">
    <property type="term" value="C:membrane"/>
    <property type="evidence" value="ECO:0007669"/>
    <property type="project" value="InterPro"/>
</dbReference>
<evidence type="ECO:0000256" key="2">
    <source>
        <dbReference type="ARBA" id="ARBA00029447"/>
    </source>
</evidence>
<feature type="transmembrane region" description="Helical" evidence="4">
    <location>
        <begin position="66"/>
        <end position="89"/>
    </location>
</feature>
<evidence type="ECO:0000256" key="1">
    <source>
        <dbReference type="ARBA" id="ARBA00023224"/>
    </source>
</evidence>
<dbReference type="SUPFAM" id="SSF58104">
    <property type="entry name" value="Methyl-accepting chemotaxis protein (MCP) signaling domain"/>
    <property type="match status" value="1"/>
</dbReference>
<dbReference type="Pfam" id="PF00015">
    <property type="entry name" value="MCPsignal"/>
    <property type="match status" value="1"/>
</dbReference>
<dbReference type="EMBL" id="BORP01000001">
    <property type="protein sequence ID" value="GIO25660.1"/>
    <property type="molecule type" value="Genomic_DNA"/>
</dbReference>
<feature type="transmembrane region" description="Helical" evidence="4">
    <location>
        <begin position="38"/>
        <end position="59"/>
    </location>
</feature>
<dbReference type="AlphaFoldDB" id="A0A920C4I5"/>
<name>A0A920C4I5_9BACI</name>
<keyword evidence="1 3" id="KW-0807">Transducer</keyword>
<feature type="domain" description="Methyl-accepting transducer" evidence="5">
    <location>
        <begin position="206"/>
        <end position="456"/>
    </location>
</feature>
<evidence type="ECO:0000259" key="5">
    <source>
        <dbReference type="PROSITE" id="PS50111"/>
    </source>
</evidence>
<dbReference type="GO" id="GO:0004888">
    <property type="term" value="F:transmembrane signaling receptor activity"/>
    <property type="evidence" value="ECO:0007669"/>
    <property type="project" value="InterPro"/>
</dbReference>
<dbReference type="Gene3D" id="1.10.287.950">
    <property type="entry name" value="Methyl-accepting chemotaxis protein"/>
    <property type="match status" value="1"/>
</dbReference>
<comment type="caution">
    <text evidence="6">The sequence shown here is derived from an EMBL/GenBank/DDBJ whole genome shotgun (WGS) entry which is preliminary data.</text>
</comment>
<dbReference type="GO" id="GO:0006935">
    <property type="term" value="P:chemotaxis"/>
    <property type="evidence" value="ECO:0007669"/>
    <property type="project" value="InterPro"/>
</dbReference>
<dbReference type="PANTHER" id="PTHR32089:SF112">
    <property type="entry name" value="LYSOZYME-LIKE PROTEIN-RELATED"/>
    <property type="match status" value="1"/>
</dbReference>
<dbReference type="PROSITE" id="PS50111">
    <property type="entry name" value="CHEMOTAXIS_TRANSDUC_2"/>
    <property type="match status" value="1"/>
</dbReference>
<keyword evidence="7" id="KW-1185">Reference proteome</keyword>
<reference evidence="6" key="1">
    <citation type="submission" date="2021-03" db="EMBL/GenBank/DDBJ databases">
        <title>Antimicrobial resistance genes in bacteria isolated from Japanese honey, and their potential for conferring macrolide and lincosamide resistance in the American foulbrood pathogen Paenibacillus larvae.</title>
        <authorList>
            <person name="Okamoto M."/>
            <person name="Kumagai M."/>
            <person name="Kanamori H."/>
            <person name="Takamatsu D."/>
        </authorList>
    </citation>
    <scope>NUCLEOTIDE SEQUENCE</scope>
    <source>
        <strain evidence="6">J43TS3</strain>
    </source>
</reference>
<dbReference type="RefSeq" id="WP_212919188.1">
    <property type="nucleotide sequence ID" value="NZ_BORP01000001.1"/>
</dbReference>
<organism evidence="6 7">
    <name type="scientific">Ornithinibacillus bavariensis</name>
    <dbReference type="NCBI Taxonomy" id="545502"/>
    <lineage>
        <taxon>Bacteria</taxon>
        <taxon>Bacillati</taxon>
        <taxon>Bacillota</taxon>
        <taxon>Bacilli</taxon>
        <taxon>Bacillales</taxon>
        <taxon>Bacillaceae</taxon>
        <taxon>Ornithinibacillus</taxon>
    </lineage>
</organism>
<keyword evidence="4" id="KW-0812">Transmembrane</keyword>
<dbReference type="PANTHER" id="PTHR32089">
    <property type="entry name" value="METHYL-ACCEPTING CHEMOTAXIS PROTEIN MCPB"/>
    <property type="match status" value="1"/>
</dbReference>
<sequence length="486" mass="53570">MKLDVTISQKQNKLLLYILLFSLFLGLGAEFIVGAPAINMIAISIGGGIGILLIAIFNVKRIYSFAVPYIAIFCLAGVSLIVMLGSSYVTNILFTFFLLAVAAISLSRAVLTTGGILGIGLLVLFIIFNGQAVGFDTRSIAITMVFFTLVFIVLYIQIKVSRGFLLTLFQAMGEIEEKSKEEANRTLLIQSGAEKVRKQMEVIEGDSSLNQEQMKEMLTSFREISKASQAQSETAFGITETVNSTHRLLEKMIVSFSRSMADGEELVNLSNKGKISMGNLYETINDFHVSFDGLTNNMEVLVNRIDVNNANAEKIQDIAEQTNLLALNASIEAARAGEFGKGFSVVASEIRKLAEVSQNTAKQIREDLQMIDKDARYTQIELNNNKQKLVASTEVTLMAKQNFETITEQLNNFIHYLQYLNKQAEEIKGSSLSIEQSVDNLASIIEVTTATIEELEAIVDEQVNRMVNLAGVIEETNEVAASLEKM</sequence>
<evidence type="ECO:0000313" key="6">
    <source>
        <dbReference type="EMBL" id="GIO25660.1"/>
    </source>
</evidence>
<accession>A0A920C4I5</accession>
<comment type="similarity">
    <text evidence="2">Belongs to the methyl-accepting chemotaxis (MCP) protein family.</text>
</comment>
<feature type="transmembrane region" description="Helical" evidence="4">
    <location>
        <begin position="95"/>
        <end position="128"/>
    </location>
</feature>
<protein>
    <recommendedName>
        <fullName evidence="5">Methyl-accepting transducer domain-containing protein</fullName>
    </recommendedName>
</protein>
<proteinExistence type="inferred from homology"/>
<dbReference type="Proteomes" id="UP000676917">
    <property type="component" value="Unassembled WGS sequence"/>
</dbReference>
<evidence type="ECO:0000313" key="7">
    <source>
        <dbReference type="Proteomes" id="UP000676917"/>
    </source>
</evidence>
<evidence type="ECO:0000256" key="4">
    <source>
        <dbReference type="SAM" id="Phobius"/>
    </source>
</evidence>